<protein>
    <submittedName>
        <fullName evidence="1">Uncharacterized protein</fullName>
    </submittedName>
</protein>
<gene>
    <name evidence="1" type="ORF">NEILACOT_03495</name>
</gene>
<evidence type="ECO:0000313" key="1">
    <source>
        <dbReference type="EMBL" id="EEZ76380.1"/>
    </source>
</evidence>
<name>D0W7J5_NEILA</name>
<evidence type="ECO:0000313" key="2">
    <source>
        <dbReference type="Proteomes" id="UP000003843"/>
    </source>
</evidence>
<comment type="caution">
    <text evidence="1">The sequence shown here is derived from an EMBL/GenBank/DDBJ whole genome shotgun (WGS) entry which is preliminary data.</text>
</comment>
<sequence>MKGRAARFAALFIWVCRIFNLCRLKGPSDGIASKQRILEAVVRNSLLRS</sequence>
<dbReference type="Proteomes" id="UP000003843">
    <property type="component" value="Unassembled WGS sequence"/>
</dbReference>
<accession>D0W7J5</accession>
<organism evidence="1 2">
    <name type="scientific">Neisseria lactamica ATCC 23970</name>
    <dbReference type="NCBI Taxonomy" id="546265"/>
    <lineage>
        <taxon>Bacteria</taxon>
        <taxon>Pseudomonadati</taxon>
        <taxon>Pseudomonadota</taxon>
        <taxon>Betaproteobacteria</taxon>
        <taxon>Neisseriales</taxon>
        <taxon>Neisseriaceae</taxon>
        <taxon>Neisseria</taxon>
    </lineage>
</organism>
<reference evidence="1 2" key="1">
    <citation type="submission" date="2009-10" db="EMBL/GenBank/DDBJ databases">
        <authorList>
            <person name="Weinstock G."/>
            <person name="Sodergren E."/>
            <person name="Clifton S."/>
            <person name="Fulton L."/>
            <person name="Fulton B."/>
            <person name="Courtney L."/>
            <person name="Fronick C."/>
            <person name="Harrison M."/>
            <person name="Strong C."/>
            <person name="Farmer C."/>
            <person name="Delahaunty K."/>
            <person name="Markovic C."/>
            <person name="Hall O."/>
            <person name="Minx P."/>
            <person name="Tomlinson C."/>
            <person name="Mitreva M."/>
            <person name="Nelson J."/>
            <person name="Hou S."/>
            <person name="Wollam A."/>
            <person name="Pepin K.H."/>
            <person name="Johnson M."/>
            <person name="Bhonagiri V."/>
            <person name="Nash W.E."/>
            <person name="Warren W."/>
            <person name="Chinwalla A."/>
            <person name="Mardis E.R."/>
            <person name="Wilson R.K."/>
        </authorList>
    </citation>
    <scope>NUCLEOTIDE SEQUENCE [LARGE SCALE GENOMIC DNA]</scope>
    <source>
        <strain evidence="1 2">ATCC 23970</strain>
    </source>
</reference>
<dbReference type="EMBL" id="ACEQ02000005">
    <property type="protein sequence ID" value="EEZ76380.1"/>
    <property type="molecule type" value="Genomic_DNA"/>
</dbReference>
<proteinExistence type="predicted"/>
<dbReference type="AlphaFoldDB" id="D0W7J5"/>